<dbReference type="PANTHER" id="PTHR30576:SF0">
    <property type="entry name" value="UNDECAPRENYL-PHOSPHATE N-ACETYLGALACTOSAMINYL 1-PHOSPHATE TRANSFERASE-RELATED"/>
    <property type="match status" value="1"/>
</dbReference>
<evidence type="ECO:0000256" key="6">
    <source>
        <dbReference type="ARBA" id="ARBA00023136"/>
    </source>
</evidence>
<dbReference type="RefSeq" id="WP_066090102.1">
    <property type="nucleotide sequence ID" value="NZ_CP017476.1"/>
</dbReference>
<feature type="transmembrane region" description="Helical" evidence="7">
    <location>
        <begin position="107"/>
        <end position="127"/>
    </location>
</feature>
<reference evidence="9 12" key="2">
    <citation type="submission" date="2016-10" db="EMBL/GenBank/DDBJ databases">
        <title>Hydorgenophaga sp. LPB0072 isolated from gastropod.</title>
        <authorList>
            <person name="Kim E."/>
            <person name="Yi H."/>
        </authorList>
    </citation>
    <scope>NUCLEOTIDE SEQUENCE [LARGE SCALE GENOMIC DNA]</scope>
    <source>
        <strain evidence="9 12">LPB0072</strain>
    </source>
</reference>
<dbReference type="PANTHER" id="PTHR30576">
    <property type="entry name" value="COLANIC BIOSYNTHESIS UDP-GLUCOSE LIPID CARRIER TRANSFERASE"/>
    <property type="match status" value="1"/>
</dbReference>
<evidence type="ECO:0000256" key="3">
    <source>
        <dbReference type="ARBA" id="ARBA00022679"/>
    </source>
</evidence>
<evidence type="ECO:0000256" key="5">
    <source>
        <dbReference type="ARBA" id="ARBA00022989"/>
    </source>
</evidence>
<dbReference type="KEGG" id="hyl:LPB072_12265"/>
<feature type="transmembrane region" description="Helical" evidence="7">
    <location>
        <begin position="83"/>
        <end position="101"/>
    </location>
</feature>
<feature type="transmembrane region" description="Helical" evidence="7">
    <location>
        <begin position="300"/>
        <end position="320"/>
    </location>
</feature>
<dbReference type="AlphaFoldDB" id="A0A167HVY1"/>
<evidence type="ECO:0000256" key="1">
    <source>
        <dbReference type="ARBA" id="ARBA00004141"/>
    </source>
</evidence>
<dbReference type="NCBIfam" id="TIGR03025">
    <property type="entry name" value="EPS_sugtrans"/>
    <property type="match status" value="1"/>
</dbReference>
<evidence type="ECO:0000256" key="2">
    <source>
        <dbReference type="ARBA" id="ARBA00006464"/>
    </source>
</evidence>
<dbReference type="Pfam" id="PF02397">
    <property type="entry name" value="Bac_transf"/>
    <property type="match status" value="1"/>
</dbReference>
<dbReference type="EMBL" id="LVWD01000013">
    <property type="protein sequence ID" value="OAD41805.1"/>
    <property type="molecule type" value="Genomic_DNA"/>
</dbReference>
<evidence type="ECO:0000256" key="7">
    <source>
        <dbReference type="SAM" id="Phobius"/>
    </source>
</evidence>
<dbReference type="GO" id="GO:0016780">
    <property type="term" value="F:phosphotransferase activity, for other substituted phosphate groups"/>
    <property type="evidence" value="ECO:0007669"/>
    <property type="project" value="TreeGrafter"/>
</dbReference>
<evidence type="ECO:0000313" key="9">
    <source>
        <dbReference type="EMBL" id="AOW13515.1"/>
    </source>
</evidence>
<dbReference type="Proteomes" id="UP000185680">
    <property type="component" value="Chromosome"/>
</dbReference>
<feature type="domain" description="Bacterial sugar transferase" evidence="8">
    <location>
        <begin position="294"/>
        <end position="477"/>
    </location>
</feature>
<evidence type="ECO:0000313" key="10">
    <source>
        <dbReference type="EMBL" id="OAD41805.1"/>
    </source>
</evidence>
<dbReference type="InterPro" id="IPR003362">
    <property type="entry name" value="Bact_transf"/>
</dbReference>
<dbReference type="Pfam" id="PF13727">
    <property type="entry name" value="CoA_binding_3"/>
    <property type="match status" value="1"/>
</dbReference>
<dbReference type="GO" id="GO:0016020">
    <property type="term" value="C:membrane"/>
    <property type="evidence" value="ECO:0007669"/>
    <property type="project" value="UniProtKB-SubCell"/>
</dbReference>
<evidence type="ECO:0000313" key="11">
    <source>
        <dbReference type="Proteomes" id="UP000185657"/>
    </source>
</evidence>
<feature type="transmembrane region" description="Helical" evidence="7">
    <location>
        <begin position="51"/>
        <end position="71"/>
    </location>
</feature>
<evidence type="ECO:0000256" key="4">
    <source>
        <dbReference type="ARBA" id="ARBA00022692"/>
    </source>
</evidence>
<dbReference type="Proteomes" id="UP000185657">
    <property type="component" value="Unassembled WGS sequence"/>
</dbReference>
<gene>
    <name evidence="9" type="ORF">LPB072_12265</name>
    <name evidence="10" type="ORF">LPB72_10890</name>
</gene>
<dbReference type="OrthoDB" id="9808602at2"/>
<name>A0A167HVY1_9BURK</name>
<evidence type="ECO:0000313" key="12">
    <source>
        <dbReference type="Proteomes" id="UP000185680"/>
    </source>
</evidence>
<dbReference type="InterPro" id="IPR017475">
    <property type="entry name" value="EPS_sugar_tfrase"/>
</dbReference>
<reference evidence="10 11" key="1">
    <citation type="submission" date="2016-02" db="EMBL/GenBank/DDBJ databases">
        <title>Draft genome sequence of Hydrogenophaga sp. LPB0072.</title>
        <authorList>
            <person name="Shin S.-K."/>
            <person name="Yi H."/>
        </authorList>
    </citation>
    <scope>NUCLEOTIDE SEQUENCE [LARGE SCALE GENOMIC DNA]</scope>
    <source>
        <strain evidence="10 11">LPB0072</strain>
    </source>
</reference>
<keyword evidence="11" id="KW-1185">Reference proteome</keyword>
<keyword evidence="6 7" id="KW-0472">Membrane</keyword>
<comment type="subcellular location">
    <subcellularLocation>
        <location evidence="1">Membrane</location>
        <topology evidence="1">Multi-pass membrane protein</topology>
    </subcellularLocation>
</comment>
<dbReference type="Gene3D" id="3.40.50.720">
    <property type="entry name" value="NAD(P)-binding Rossmann-like Domain"/>
    <property type="match status" value="1"/>
</dbReference>
<proteinExistence type="inferred from homology"/>
<protein>
    <submittedName>
        <fullName evidence="9">Undecaprenyl-phosphate glucose phosphotransferase</fullName>
    </submittedName>
</protein>
<feature type="transmembrane region" description="Helical" evidence="7">
    <location>
        <begin position="21"/>
        <end position="39"/>
    </location>
</feature>
<dbReference type="EMBL" id="CP017476">
    <property type="protein sequence ID" value="AOW13515.1"/>
    <property type="molecule type" value="Genomic_DNA"/>
</dbReference>
<keyword evidence="5 7" id="KW-1133">Transmembrane helix</keyword>
<dbReference type="STRING" id="1763535.LPB072_12265"/>
<comment type="similarity">
    <text evidence="2">Belongs to the bacterial sugar transferase family.</text>
</comment>
<keyword evidence="4 7" id="KW-0812">Transmembrane</keyword>
<accession>A0A167HVY1</accession>
<dbReference type="InterPro" id="IPR017473">
    <property type="entry name" value="Undecaprenyl-P_gluc_Ptfrase"/>
</dbReference>
<evidence type="ECO:0000259" key="8">
    <source>
        <dbReference type="Pfam" id="PF02397"/>
    </source>
</evidence>
<organism evidence="9 12">
    <name type="scientific">Hydrogenophaga crassostreae</name>
    <dbReference type="NCBI Taxonomy" id="1763535"/>
    <lineage>
        <taxon>Bacteria</taxon>
        <taxon>Pseudomonadati</taxon>
        <taxon>Pseudomonadota</taxon>
        <taxon>Betaproteobacteria</taxon>
        <taxon>Burkholderiales</taxon>
        <taxon>Comamonadaceae</taxon>
        <taxon>Hydrogenophaga</taxon>
    </lineage>
</organism>
<dbReference type="NCBIfam" id="TIGR03023">
    <property type="entry name" value="WcaJ_sugtrans"/>
    <property type="match status" value="1"/>
</dbReference>
<sequence>MVLAKKHPRSILKRRGSISTAVQAVVDLVAVVGLSLLLIRQQIGAITAEYSALLLVLTMVMVFAYDQFGVYRSNSSFTRKALTLFKAWSLAFGFLLLVGFLTKQTEVFSRLLLAQLFVVGYLLQVLLQYLSRQIQTRVMVHAVPVENVLIVGTGKLARYLQNKISGNPWLSQKVVGCLELPSPARVSEVKAGATLYESSDFGSLKEPNIIGALDEMLDIIERDDVRTVYFAIPLGESDLIEDMYLQLLDRHVAVHWVPDIFSLLLVNHSVREIAGLPVLTLSETPLTGTRLLLKALEDRVLGMFIMILITPFLLLIALAIKLDSKGPVFFRQARKGWSGRIFHIWKFRSMFVHQPDTGVLQQATRNDPRVTRVGAFLRKTSLDELPQIFNVLKGEMSLVGPRPHAVEHDEQYSKGINAYFARHNIKPGITGLAQVRGLRGETREIERMRQRIEADIEYINNWSIWLDISILLRTLGALSGKNAY</sequence>
<keyword evidence="3 9" id="KW-0808">Transferase</keyword>